<evidence type="ECO:0000313" key="2">
    <source>
        <dbReference type="Proteomes" id="UP001501444"/>
    </source>
</evidence>
<proteinExistence type="predicted"/>
<dbReference type="Proteomes" id="UP001501444">
    <property type="component" value="Unassembled WGS sequence"/>
</dbReference>
<organism evidence="1 2">
    <name type="scientific">Dactylosporangium salmoneum</name>
    <dbReference type="NCBI Taxonomy" id="53361"/>
    <lineage>
        <taxon>Bacteria</taxon>
        <taxon>Bacillati</taxon>
        <taxon>Actinomycetota</taxon>
        <taxon>Actinomycetes</taxon>
        <taxon>Micromonosporales</taxon>
        <taxon>Micromonosporaceae</taxon>
        <taxon>Dactylosporangium</taxon>
    </lineage>
</organism>
<evidence type="ECO:0000313" key="1">
    <source>
        <dbReference type="EMBL" id="GAA2346518.1"/>
    </source>
</evidence>
<sequence>MIVASVPAFLTFGARVVPHSALRFDGHTVALVHRPERPCIARIVGTTFNFGVTVHGLAEGLARGHVEPSGRITISPSANDCGYLWVVVDIDTNGGGSQVWLDAEKVGEFLVDISLSRLLSPSTDAEHDWTLPRRRAEGGAS</sequence>
<accession>A0ABN3G8J8</accession>
<keyword evidence="2" id="KW-1185">Reference proteome</keyword>
<comment type="caution">
    <text evidence="1">The sequence shown here is derived from an EMBL/GenBank/DDBJ whole genome shotgun (WGS) entry which is preliminary data.</text>
</comment>
<name>A0ABN3G8J8_9ACTN</name>
<dbReference type="EMBL" id="BAAARV010000025">
    <property type="protein sequence ID" value="GAA2346518.1"/>
    <property type="molecule type" value="Genomic_DNA"/>
</dbReference>
<gene>
    <name evidence="1" type="ORF">GCM10010170_033330</name>
</gene>
<dbReference type="RefSeq" id="WP_344613283.1">
    <property type="nucleotide sequence ID" value="NZ_BAAARV010000025.1"/>
</dbReference>
<reference evidence="1 2" key="1">
    <citation type="journal article" date="2019" name="Int. J. Syst. Evol. Microbiol.">
        <title>The Global Catalogue of Microorganisms (GCM) 10K type strain sequencing project: providing services to taxonomists for standard genome sequencing and annotation.</title>
        <authorList>
            <consortium name="The Broad Institute Genomics Platform"/>
            <consortium name="The Broad Institute Genome Sequencing Center for Infectious Disease"/>
            <person name="Wu L."/>
            <person name="Ma J."/>
        </authorList>
    </citation>
    <scope>NUCLEOTIDE SEQUENCE [LARGE SCALE GENOMIC DNA]</scope>
    <source>
        <strain evidence="1 2">JCM 3272</strain>
    </source>
</reference>
<protein>
    <submittedName>
        <fullName evidence="1">Uncharacterized protein</fullName>
    </submittedName>
</protein>